<protein>
    <submittedName>
        <fullName evidence="3">Uncharacterized protein</fullName>
    </submittedName>
</protein>
<comment type="caution">
    <text evidence="3">The sequence shown here is derived from an EMBL/GenBank/DDBJ whole genome shotgun (WGS) entry which is preliminary data.</text>
</comment>
<keyword evidence="2" id="KW-0812">Transmembrane</keyword>
<feature type="compositionally biased region" description="Low complexity" evidence="1">
    <location>
        <begin position="139"/>
        <end position="150"/>
    </location>
</feature>
<evidence type="ECO:0000313" key="3">
    <source>
        <dbReference type="EMBL" id="KAF1387316.1"/>
    </source>
</evidence>
<accession>A0A6A5EZ23</accession>
<feature type="transmembrane region" description="Helical" evidence="2">
    <location>
        <begin position="20"/>
        <end position="37"/>
    </location>
</feature>
<evidence type="ECO:0000313" key="4">
    <source>
        <dbReference type="Proteomes" id="UP000465112"/>
    </source>
</evidence>
<keyword evidence="2" id="KW-0472">Membrane</keyword>
<organism evidence="3 4">
    <name type="scientific">Perca fluviatilis</name>
    <name type="common">European perch</name>
    <dbReference type="NCBI Taxonomy" id="8168"/>
    <lineage>
        <taxon>Eukaryota</taxon>
        <taxon>Metazoa</taxon>
        <taxon>Chordata</taxon>
        <taxon>Craniata</taxon>
        <taxon>Vertebrata</taxon>
        <taxon>Euteleostomi</taxon>
        <taxon>Actinopterygii</taxon>
        <taxon>Neopterygii</taxon>
        <taxon>Teleostei</taxon>
        <taxon>Neoteleostei</taxon>
        <taxon>Acanthomorphata</taxon>
        <taxon>Eupercaria</taxon>
        <taxon>Perciformes</taxon>
        <taxon>Percoidei</taxon>
        <taxon>Percidae</taxon>
        <taxon>Percinae</taxon>
        <taxon>Perca</taxon>
    </lineage>
</organism>
<dbReference type="OrthoDB" id="10071013at2759"/>
<dbReference type="EMBL" id="VHII01000008">
    <property type="protein sequence ID" value="KAF1387316.1"/>
    <property type="molecule type" value="Genomic_DNA"/>
</dbReference>
<sequence length="251" mass="26690">MVCAPDCAYWPTMSPCPSTLQLTPLVCLGLLCLLLLFTDSTVSKKGSTQPLNTTQANCSTALIPGGVCSPGDNGDVSVNATDLQLKGHLKGEQEDQFPTSSSLSVSHTSISHALNDSVALIQPSTITGSPTPAAHTEPTSSAGATTTAATQPVGNVVPTASLGTSATTPAPPSAATNSYVYHSYVYNRYVYHSYIYNRYVYHTDDYKNNSNNYTTICCHNSYVYNNANIYSSSHSSTPFNICKSKNQTYNG</sequence>
<reference evidence="3 4" key="1">
    <citation type="submission" date="2019-06" db="EMBL/GenBank/DDBJ databases">
        <title>A chromosome-scale genome assembly of the European perch, Perca fluviatilis.</title>
        <authorList>
            <person name="Roques C."/>
            <person name="Zahm M."/>
            <person name="Cabau C."/>
            <person name="Klopp C."/>
            <person name="Bouchez O."/>
            <person name="Donnadieu C."/>
            <person name="Kuhl H."/>
            <person name="Gislard M."/>
            <person name="Guendouz S."/>
            <person name="Journot L."/>
            <person name="Haffray P."/>
            <person name="Bestin A."/>
            <person name="Morvezen R."/>
            <person name="Feron R."/>
            <person name="Wen M."/>
            <person name="Jouanno E."/>
            <person name="Herpin A."/>
            <person name="Schartl M."/>
            <person name="Postlethwait J."/>
            <person name="Schaerlinger B."/>
            <person name="Chardard D."/>
            <person name="Lecocq T."/>
            <person name="Poncet C."/>
            <person name="Jaffrelo L."/>
            <person name="Lampietro C."/>
            <person name="Guiguen Y."/>
        </authorList>
    </citation>
    <scope>NUCLEOTIDE SEQUENCE [LARGE SCALE GENOMIC DNA]</scope>
    <source>
        <tissue evidence="3">Blood</tissue>
    </source>
</reference>
<feature type="region of interest" description="Disordered" evidence="1">
    <location>
        <begin position="125"/>
        <end position="156"/>
    </location>
</feature>
<dbReference type="AlphaFoldDB" id="A0A6A5EZ23"/>
<name>A0A6A5EZ23_PERFL</name>
<evidence type="ECO:0000256" key="1">
    <source>
        <dbReference type="SAM" id="MobiDB-lite"/>
    </source>
</evidence>
<proteinExistence type="predicted"/>
<evidence type="ECO:0000256" key="2">
    <source>
        <dbReference type="SAM" id="Phobius"/>
    </source>
</evidence>
<keyword evidence="2" id="KW-1133">Transmembrane helix</keyword>
<gene>
    <name evidence="3" type="ORF">PFLUV_G00104160</name>
</gene>
<dbReference type="Proteomes" id="UP000465112">
    <property type="component" value="Chromosome 8"/>
</dbReference>
<keyword evidence="4" id="KW-1185">Reference proteome</keyword>